<comment type="caution">
    <text evidence="8">The sequence shown here is derived from an EMBL/GenBank/DDBJ whole genome shotgun (WGS) entry which is preliminary data.</text>
</comment>
<dbReference type="PROSITE" id="PS00137">
    <property type="entry name" value="SUBTILASE_HIS"/>
    <property type="match status" value="1"/>
</dbReference>
<dbReference type="InterPro" id="IPR000209">
    <property type="entry name" value="Peptidase_S8/S53_dom"/>
</dbReference>
<dbReference type="AlphaFoldDB" id="A0A9D2NEQ9"/>
<evidence type="ECO:0000256" key="3">
    <source>
        <dbReference type="ARBA" id="ARBA00022801"/>
    </source>
</evidence>
<gene>
    <name evidence="8" type="ORF">H9761_10515</name>
</gene>
<feature type="active site" description="Charge relay system" evidence="5">
    <location>
        <position position="29"/>
    </location>
</feature>
<reference evidence="8" key="2">
    <citation type="submission" date="2021-04" db="EMBL/GenBank/DDBJ databases">
        <authorList>
            <person name="Gilroy R."/>
        </authorList>
    </citation>
    <scope>NUCLEOTIDE SEQUENCE</scope>
    <source>
        <strain evidence="8">USAMLcec2-132</strain>
    </source>
</reference>
<keyword evidence="2 5" id="KW-0645">Protease</keyword>
<feature type="active site" description="Charge relay system" evidence="5">
    <location>
        <position position="283"/>
    </location>
</feature>
<name>A0A9D2NEQ9_9FIRM</name>
<dbReference type="Pfam" id="PF00082">
    <property type="entry name" value="Peptidase_S8"/>
    <property type="match status" value="1"/>
</dbReference>
<dbReference type="InterPro" id="IPR023827">
    <property type="entry name" value="Peptidase_S8_Asp-AS"/>
</dbReference>
<dbReference type="Gene3D" id="3.40.50.200">
    <property type="entry name" value="Peptidase S8/S53 domain"/>
    <property type="match status" value="1"/>
</dbReference>
<keyword evidence="3 5" id="KW-0378">Hydrolase</keyword>
<dbReference type="PROSITE" id="PS00136">
    <property type="entry name" value="SUBTILASE_ASP"/>
    <property type="match status" value="1"/>
</dbReference>
<accession>A0A9D2NEQ9</accession>
<dbReference type="InterPro" id="IPR050131">
    <property type="entry name" value="Peptidase_S8_subtilisin-like"/>
</dbReference>
<dbReference type="InterPro" id="IPR023828">
    <property type="entry name" value="Peptidase_S8_Ser-AS"/>
</dbReference>
<dbReference type="PANTHER" id="PTHR43806:SF65">
    <property type="entry name" value="SERINE PROTEASE APRX"/>
    <property type="match status" value="1"/>
</dbReference>
<dbReference type="EMBL" id="DWWS01000037">
    <property type="protein sequence ID" value="HJC24127.1"/>
    <property type="molecule type" value="Genomic_DNA"/>
</dbReference>
<organism evidence="8 9">
    <name type="scientific">Candidatus Eisenbergiella merdavium</name>
    <dbReference type="NCBI Taxonomy" id="2838551"/>
    <lineage>
        <taxon>Bacteria</taxon>
        <taxon>Bacillati</taxon>
        <taxon>Bacillota</taxon>
        <taxon>Clostridia</taxon>
        <taxon>Lachnospirales</taxon>
        <taxon>Lachnospiraceae</taxon>
        <taxon>Eisenbergiella</taxon>
    </lineage>
</organism>
<dbReference type="InterPro" id="IPR022398">
    <property type="entry name" value="Peptidase_S8_His-AS"/>
</dbReference>
<evidence type="ECO:0000313" key="9">
    <source>
        <dbReference type="Proteomes" id="UP000823891"/>
    </source>
</evidence>
<proteinExistence type="inferred from homology"/>
<reference evidence="8" key="1">
    <citation type="journal article" date="2021" name="PeerJ">
        <title>Extensive microbial diversity within the chicken gut microbiome revealed by metagenomics and culture.</title>
        <authorList>
            <person name="Gilroy R."/>
            <person name="Ravi A."/>
            <person name="Getino M."/>
            <person name="Pursley I."/>
            <person name="Horton D.L."/>
            <person name="Alikhan N.F."/>
            <person name="Baker D."/>
            <person name="Gharbi K."/>
            <person name="Hall N."/>
            <person name="Watson M."/>
            <person name="Adriaenssens E.M."/>
            <person name="Foster-Nyarko E."/>
            <person name="Jarju S."/>
            <person name="Secka A."/>
            <person name="Antonio M."/>
            <person name="Oren A."/>
            <person name="Chaudhuri R.R."/>
            <person name="La Ragione R."/>
            <person name="Hildebrand F."/>
            <person name="Pallen M.J."/>
        </authorList>
    </citation>
    <scope>NUCLEOTIDE SEQUENCE</scope>
    <source>
        <strain evidence="8">USAMLcec2-132</strain>
    </source>
</reference>
<evidence type="ECO:0000256" key="6">
    <source>
        <dbReference type="RuleBase" id="RU003355"/>
    </source>
</evidence>
<feature type="domain" description="Peptidase S8/S53" evidence="7">
    <location>
        <begin position="20"/>
        <end position="329"/>
    </location>
</feature>
<dbReference type="PROSITE" id="PS51892">
    <property type="entry name" value="SUBTILASE"/>
    <property type="match status" value="1"/>
</dbReference>
<evidence type="ECO:0000313" key="8">
    <source>
        <dbReference type="EMBL" id="HJC24127.1"/>
    </source>
</evidence>
<dbReference type="InterPro" id="IPR015500">
    <property type="entry name" value="Peptidase_S8_subtilisin-rel"/>
</dbReference>
<dbReference type="GO" id="GO:0004252">
    <property type="term" value="F:serine-type endopeptidase activity"/>
    <property type="evidence" value="ECO:0007669"/>
    <property type="project" value="UniProtKB-UniRule"/>
</dbReference>
<dbReference type="Proteomes" id="UP000823891">
    <property type="component" value="Unassembled WGS sequence"/>
</dbReference>
<dbReference type="PRINTS" id="PR00723">
    <property type="entry name" value="SUBTILISIN"/>
</dbReference>
<dbReference type="SUPFAM" id="SSF52743">
    <property type="entry name" value="Subtilisin-like"/>
    <property type="match status" value="1"/>
</dbReference>
<dbReference type="InterPro" id="IPR036852">
    <property type="entry name" value="Peptidase_S8/S53_dom_sf"/>
</dbReference>
<dbReference type="PROSITE" id="PS00138">
    <property type="entry name" value="SUBTILASE_SER"/>
    <property type="match status" value="1"/>
</dbReference>
<evidence type="ECO:0000256" key="2">
    <source>
        <dbReference type="ARBA" id="ARBA00022670"/>
    </source>
</evidence>
<evidence type="ECO:0000256" key="1">
    <source>
        <dbReference type="ARBA" id="ARBA00011073"/>
    </source>
</evidence>
<protein>
    <submittedName>
        <fullName evidence="8">S8 family serine peptidase</fullName>
    </submittedName>
</protein>
<feature type="active site" description="Charge relay system" evidence="5">
    <location>
        <position position="61"/>
    </location>
</feature>
<evidence type="ECO:0000256" key="4">
    <source>
        <dbReference type="ARBA" id="ARBA00022825"/>
    </source>
</evidence>
<sequence length="338" mass="35640">MDRARKLIHAGEKEIYPYDGSGVTAAILDTGIAMHPDLAGRVIGFKDFVGNSRLPYDDCGHGTHVAGCLCGDGTCSQGRLAGVAKGCRVLSGKVLDEKGDGTISGMIEGIDWVLKNRELYQVKILNISVSMGAAPAEALPTERIPTERIPVEEGNGGNPAAGRAAEGKTEKEALFFRLIAKLEEAWREGLFVVVAAGNAGPAAGSLSRLGEGNSVVTVGCHDGAGRRERPDSCEACSGRGPSGSVLKKPDLVAPGTGIVSCSAFFRRTARGCRDAYVEKSGTSMSTPLVAGAAALCFQKYPRYTNEQVKRRILWAASDLGEPWSKQGWGMLNVARMLG</sequence>
<dbReference type="GO" id="GO:0006508">
    <property type="term" value="P:proteolysis"/>
    <property type="evidence" value="ECO:0007669"/>
    <property type="project" value="UniProtKB-KW"/>
</dbReference>
<keyword evidence="4 5" id="KW-0720">Serine protease</keyword>
<evidence type="ECO:0000259" key="7">
    <source>
        <dbReference type="Pfam" id="PF00082"/>
    </source>
</evidence>
<dbReference type="PANTHER" id="PTHR43806">
    <property type="entry name" value="PEPTIDASE S8"/>
    <property type="match status" value="1"/>
</dbReference>
<evidence type="ECO:0000256" key="5">
    <source>
        <dbReference type="PROSITE-ProRule" id="PRU01240"/>
    </source>
</evidence>
<comment type="similarity">
    <text evidence="1 5 6">Belongs to the peptidase S8 family.</text>
</comment>